<dbReference type="OrthoDB" id="423589at2759"/>
<keyword evidence="4" id="KW-1185">Reference proteome</keyword>
<dbReference type="SUPFAM" id="SSF48452">
    <property type="entry name" value="TPR-like"/>
    <property type="match status" value="1"/>
</dbReference>
<evidence type="ECO:0000256" key="1">
    <source>
        <dbReference type="SAM" id="MobiDB-lite"/>
    </source>
</evidence>
<proteinExistence type="predicted"/>
<reference evidence="3" key="1">
    <citation type="submission" date="2020-05" db="EMBL/GenBank/DDBJ databases">
        <title>WGS assembly of Panicum virgatum.</title>
        <authorList>
            <person name="Lovell J.T."/>
            <person name="Jenkins J."/>
            <person name="Shu S."/>
            <person name="Juenger T.E."/>
            <person name="Schmutz J."/>
        </authorList>
    </citation>
    <scope>NUCLEOTIDE SEQUENCE</scope>
    <source>
        <strain evidence="3">AP13</strain>
    </source>
</reference>
<comment type="caution">
    <text evidence="3">The sequence shown here is derived from an EMBL/GenBank/DDBJ whole genome shotgun (WGS) entry which is preliminary data.</text>
</comment>
<evidence type="ECO:0000313" key="4">
    <source>
        <dbReference type="Proteomes" id="UP000823388"/>
    </source>
</evidence>
<dbReference type="PANTHER" id="PTHR26312:SF194">
    <property type="entry name" value="OS01G0506200 PROTEIN"/>
    <property type="match status" value="1"/>
</dbReference>
<gene>
    <name evidence="3" type="ORF">PVAP13_2NG025900</name>
</gene>
<accession>A0A8T0VAK8</accession>
<feature type="compositionally biased region" description="Basic and acidic residues" evidence="1">
    <location>
        <begin position="12"/>
        <end position="23"/>
    </location>
</feature>
<dbReference type="InterPro" id="IPR038645">
    <property type="entry name" value="TTC5_OB_sf"/>
</dbReference>
<feature type="region of interest" description="Disordered" evidence="1">
    <location>
        <begin position="1"/>
        <end position="23"/>
    </location>
</feature>
<dbReference type="InterPro" id="IPR011990">
    <property type="entry name" value="TPR-like_helical_dom_sf"/>
</dbReference>
<dbReference type="PANTHER" id="PTHR26312">
    <property type="entry name" value="TETRATRICOPEPTIDE REPEAT PROTEIN 5"/>
    <property type="match status" value="1"/>
</dbReference>
<dbReference type="Gene3D" id="2.40.50.550">
    <property type="match status" value="1"/>
</dbReference>
<dbReference type="InterPro" id="IPR019734">
    <property type="entry name" value="TPR_rpt"/>
</dbReference>
<evidence type="ECO:0000259" key="2">
    <source>
        <dbReference type="Pfam" id="PF16669"/>
    </source>
</evidence>
<dbReference type="Proteomes" id="UP000823388">
    <property type="component" value="Chromosome 2N"/>
</dbReference>
<dbReference type="EMBL" id="CM029040">
    <property type="protein sequence ID" value="KAG2631397.1"/>
    <property type="molecule type" value="Genomic_DNA"/>
</dbReference>
<feature type="domain" description="Tetratricopeptide repeat protein 5 OB fold" evidence="2">
    <location>
        <begin position="306"/>
        <end position="417"/>
    </location>
</feature>
<protein>
    <recommendedName>
        <fullName evidence="2">Tetratricopeptide repeat protein 5 OB fold domain-containing protein</fullName>
    </recommendedName>
</protein>
<dbReference type="Gene3D" id="1.25.40.10">
    <property type="entry name" value="Tetratricopeptide repeat domain"/>
    <property type="match status" value="1"/>
</dbReference>
<sequence length="425" mass="47500">MSAEKPATGPEEGSRTPLERAADAAEELYRLRDTFFPQDPAEKAAALRARADDALALLDALPPEQKKSPQQRGVFEFLRGKILDVFPDYHKEAEDHLSKAVKLNPSLVDAWLCLGNCIWKKGDLPAAKNCFSLALSKGSDKKLLCQLSMLERSMAQGSEDQALLVEESIKHAKEAVMLDIKDGNSWYNMGNAYLTSFFVGGAWDHTKLHHSVKAYQNAEKDKTMSLNPDLYYNCATADKYLENYERALRGFEAAALKDPGLGADREVQKIISLLDKLENAMKGQLRSKRLASLVSSLSSVHLNSSHKKATVSILSEGLNKAIAVLGKIVLLIRHDNVAPLYYLTCDLDQTYFILSVYGLRNDAIKEGDRVVLFDPYYRILDASWKDKRYQFKSIRVDFPEQILINEKAPGPHHVAQASIHAHNKP</sequence>
<name>A0A8T0VAK8_PANVG</name>
<dbReference type="InterPro" id="IPR032076">
    <property type="entry name" value="TTC5_OB"/>
</dbReference>
<evidence type="ECO:0000313" key="3">
    <source>
        <dbReference type="EMBL" id="KAG2631397.1"/>
    </source>
</evidence>
<dbReference type="Pfam" id="PF16669">
    <property type="entry name" value="TTC5_OB"/>
    <property type="match status" value="1"/>
</dbReference>
<dbReference type="SMART" id="SM00028">
    <property type="entry name" value="TPR"/>
    <property type="match status" value="2"/>
</dbReference>
<dbReference type="AlphaFoldDB" id="A0A8T0VAK8"/>
<organism evidence="3 4">
    <name type="scientific">Panicum virgatum</name>
    <name type="common">Blackwell switchgrass</name>
    <dbReference type="NCBI Taxonomy" id="38727"/>
    <lineage>
        <taxon>Eukaryota</taxon>
        <taxon>Viridiplantae</taxon>
        <taxon>Streptophyta</taxon>
        <taxon>Embryophyta</taxon>
        <taxon>Tracheophyta</taxon>
        <taxon>Spermatophyta</taxon>
        <taxon>Magnoliopsida</taxon>
        <taxon>Liliopsida</taxon>
        <taxon>Poales</taxon>
        <taxon>Poaceae</taxon>
        <taxon>PACMAD clade</taxon>
        <taxon>Panicoideae</taxon>
        <taxon>Panicodae</taxon>
        <taxon>Paniceae</taxon>
        <taxon>Panicinae</taxon>
        <taxon>Panicum</taxon>
        <taxon>Panicum sect. Hiantes</taxon>
    </lineage>
</organism>